<organism evidence="1 2">
    <name type="scientific">Ectobacillus ponti</name>
    <dbReference type="NCBI Taxonomy" id="2961894"/>
    <lineage>
        <taxon>Bacteria</taxon>
        <taxon>Bacillati</taxon>
        <taxon>Bacillota</taxon>
        <taxon>Bacilli</taxon>
        <taxon>Bacillales</taxon>
        <taxon>Bacillaceae</taxon>
        <taxon>Ectobacillus</taxon>
    </lineage>
</organism>
<reference evidence="1" key="1">
    <citation type="submission" date="2022-07" db="EMBL/GenBank/DDBJ databases">
        <authorList>
            <person name="Li W.-J."/>
            <person name="Deng Q.-Q."/>
        </authorList>
    </citation>
    <scope>NUCLEOTIDE SEQUENCE</scope>
    <source>
        <strain evidence="1">SYSU M60031</strain>
    </source>
</reference>
<dbReference type="AlphaFoldDB" id="A0AA41X8W0"/>
<evidence type="ECO:0000313" key="1">
    <source>
        <dbReference type="EMBL" id="MCP8970867.1"/>
    </source>
</evidence>
<gene>
    <name evidence="1" type="ORF">NK662_20315</name>
</gene>
<evidence type="ECO:0000313" key="2">
    <source>
        <dbReference type="Proteomes" id="UP001156102"/>
    </source>
</evidence>
<name>A0AA41X8W0_9BACI</name>
<protein>
    <submittedName>
        <fullName evidence="1">Uncharacterized protein</fullName>
    </submittedName>
</protein>
<proteinExistence type="predicted"/>
<dbReference type="EMBL" id="JANCLT010000015">
    <property type="protein sequence ID" value="MCP8970867.1"/>
    <property type="molecule type" value="Genomic_DNA"/>
</dbReference>
<accession>A0AA41X8W0</accession>
<comment type="caution">
    <text evidence="1">The sequence shown here is derived from an EMBL/GenBank/DDBJ whole genome shotgun (WGS) entry which is preliminary data.</text>
</comment>
<dbReference type="Proteomes" id="UP001156102">
    <property type="component" value="Unassembled WGS sequence"/>
</dbReference>
<sequence length="47" mass="5592">MTLIMVKEETFTVLEHVAQDVAQRMKQQADAAFLWPEDEEIDWDYGY</sequence>
<dbReference type="RefSeq" id="WP_254760794.1">
    <property type="nucleotide sequence ID" value="NZ_JANCLT010000015.1"/>
</dbReference>
<keyword evidence="2" id="KW-1185">Reference proteome</keyword>